<feature type="binding site" evidence="6">
    <location>
        <position position="175"/>
    </location>
    <ligand>
        <name>substrate</name>
    </ligand>
</feature>
<dbReference type="STRING" id="1817895.AUJ95_00490"/>
<feature type="domain" description="Peptidase M24" evidence="8">
    <location>
        <begin position="12"/>
        <end position="239"/>
    </location>
</feature>
<dbReference type="PANTHER" id="PTHR43330">
    <property type="entry name" value="METHIONINE AMINOPEPTIDASE"/>
    <property type="match status" value="1"/>
</dbReference>
<evidence type="ECO:0000313" key="9">
    <source>
        <dbReference type="EMBL" id="OIP43556.1"/>
    </source>
</evidence>
<comment type="similarity">
    <text evidence="6">Belongs to the peptidase M24A family. Methionine aminopeptidase type 1 subfamily.</text>
</comment>
<dbReference type="PROSITE" id="PS00680">
    <property type="entry name" value="MAP_1"/>
    <property type="match status" value="1"/>
</dbReference>
<proteinExistence type="inferred from homology"/>
<keyword evidence="5 6" id="KW-0378">Hydrolase</keyword>
<name>A0A1J5E567_9BACT</name>
<feature type="binding site" evidence="6">
    <location>
        <position position="94"/>
    </location>
    <ligand>
        <name>a divalent metal cation</name>
        <dbReference type="ChEBI" id="CHEBI:60240"/>
        <label>1</label>
    </ligand>
</feature>
<comment type="function">
    <text evidence="1 6">Removes the N-terminal methionine from nascent proteins. The N-terminal methionine is often cleaved when the second residue in the primary sequence is small and uncharged (Met-Ala-, Cys, Gly, Pro, Ser, Thr, or Val). Requires deformylation of the N(alpha)-formylated initiator methionine before it can be hydrolyzed.</text>
</comment>
<gene>
    <name evidence="6" type="primary">map</name>
    <name evidence="9" type="ORF">AUJ95_00490</name>
</gene>
<dbReference type="GO" id="GO:0005829">
    <property type="term" value="C:cytosol"/>
    <property type="evidence" value="ECO:0007669"/>
    <property type="project" value="TreeGrafter"/>
</dbReference>
<evidence type="ECO:0000256" key="4">
    <source>
        <dbReference type="ARBA" id="ARBA00022723"/>
    </source>
</evidence>
<evidence type="ECO:0000256" key="7">
    <source>
        <dbReference type="RuleBase" id="RU003653"/>
    </source>
</evidence>
<feature type="binding site" evidence="6">
    <location>
        <position position="77"/>
    </location>
    <ligand>
        <name>substrate</name>
    </ligand>
</feature>
<comment type="cofactor">
    <cofactor evidence="6">
        <name>Co(2+)</name>
        <dbReference type="ChEBI" id="CHEBI:48828"/>
    </cofactor>
    <cofactor evidence="6">
        <name>Zn(2+)</name>
        <dbReference type="ChEBI" id="CHEBI:29105"/>
    </cofactor>
    <cofactor evidence="6">
        <name>Mn(2+)</name>
        <dbReference type="ChEBI" id="CHEBI:29035"/>
    </cofactor>
    <cofactor evidence="6">
        <name>Fe(2+)</name>
        <dbReference type="ChEBI" id="CHEBI:29033"/>
    </cofactor>
    <text evidence="6">Binds 2 divalent metal cations per subunit. Has a high-affinity and a low affinity metal-binding site. The true nature of the physiological cofactor is under debate. The enzyme is active with cobalt, zinc, manganese or divalent iron ions. Most likely, methionine aminopeptidases function as mononuclear Fe(2+)-metalloproteases under physiological conditions, and the catalytically relevant metal-binding site has been assigned to the histidine-containing high-affinity site.</text>
</comment>
<evidence type="ECO:0000256" key="6">
    <source>
        <dbReference type="HAMAP-Rule" id="MF_01974"/>
    </source>
</evidence>
<feature type="binding site" evidence="6">
    <location>
        <position position="232"/>
    </location>
    <ligand>
        <name>a divalent metal cation</name>
        <dbReference type="ChEBI" id="CHEBI:60240"/>
        <label>2</label>
        <note>catalytic</note>
    </ligand>
</feature>
<keyword evidence="4 6" id="KW-0479">Metal-binding</keyword>
<dbReference type="GO" id="GO:0046872">
    <property type="term" value="F:metal ion binding"/>
    <property type="evidence" value="ECO:0007669"/>
    <property type="project" value="UniProtKB-UniRule"/>
</dbReference>
<dbReference type="Proteomes" id="UP000183085">
    <property type="component" value="Unassembled WGS sequence"/>
</dbReference>
<feature type="binding site" evidence="6">
    <location>
        <position position="168"/>
    </location>
    <ligand>
        <name>a divalent metal cation</name>
        <dbReference type="ChEBI" id="CHEBI:60240"/>
        <label>2</label>
        <note>catalytic</note>
    </ligand>
</feature>
<comment type="catalytic activity">
    <reaction evidence="6 7">
        <text>Release of N-terminal amino acids, preferentially methionine, from peptides and arylamides.</text>
        <dbReference type="EC" id="3.4.11.18"/>
    </reaction>
</comment>
<dbReference type="PRINTS" id="PR00599">
    <property type="entry name" value="MAPEPTIDASE"/>
</dbReference>
<dbReference type="EC" id="3.4.11.18" evidence="6 7"/>
<evidence type="ECO:0000256" key="5">
    <source>
        <dbReference type="ARBA" id="ARBA00022801"/>
    </source>
</evidence>
<feature type="binding site" evidence="6">
    <location>
        <position position="201"/>
    </location>
    <ligand>
        <name>a divalent metal cation</name>
        <dbReference type="ChEBI" id="CHEBI:60240"/>
        <label>2</label>
        <note>catalytic</note>
    </ligand>
</feature>
<evidence type="ECO:0000259" key="8">
    <source>
        <dbReference type="Pfam" id="PF00557"/>
    </source>
</evidence>
<dbReference type="SUPFAM" id="SSF55920">
    <property type="entry name" value="Creatinase/aminopeptidase"/>
    <property type="match status" value="1"/>
</dbReference>
<dbReference type="InterPro" id="IPR002467">
    <property type="entry name" value="Pept_M24A_MAP1"/>
</dbReference>
<evidence type="ECO:0000256" key="2">
    <source>
        <dbReference type="ARBA" id="ARBA00022438"/>
    </source>
</evidence>
<dbReference type="Pfam" id="PF00557">
    <property type="entry name" value="Peptidase_M24"/>
    <property type="match status" value="1"/>
</dbReference>
<dbReference type="GO" id="GO:0004239">
    <property type="term" value="F:initiator methionyl aminopeptidase activity"/>
    <property type="evidence" value="ECO:0007669"/>
    <property type="project" value="UniProtKB-UniRule"/>
</dbReference>
<evidence type="ECO:0000256" key="3">
    <source>
        <dbReference type="ARBA" id="ARBA00022670"/>
    </source>
</evidence>
<feature type="binding site" evidence="6">
    <location>
        <position position="105"/>
    </location>
    <ligand>
        <name>a divalent metal cation</name>
        <dbReference type="ChEBI" id="CHEBI:60240"/>
        <label>1</label>
    </ligand>
</feature>
<dbReference type="GO" id="GO:0006508">
    <property type="term" value="P:proteolysis"/>
    <property type="evidence" value="ECO:0007669"/>
    <property type="project" value="UniProtKB-KW"/>
</dbReference>
<dbReference type="HAMAP" id="MF_01974">
    <property type="entry name" value="MetAP_1"/>
    <property type="match status" value="1"/>
</dbReference>
<comment type="caution">
    <text evidence="9">The sequence shown here is derived from an EMBL/GenBank/DDBJ whole genome shotgun (WGS) entry which is preliminary data.</text>
</comment>
<dbReference type="CDD" id="cd01086">
    <property type="entry name" value="MetAP1"/>
    <property type="match status" value="1"/>
</dbReference>
<sequence length="246" mass="26981">MIIRRSKQEIAKIADASSIVSEVIRHLQNIVESGMTTQYIADVAKKYIVKRGGEPAFLGYHGFPGNICTSINYEVVHGIPGTKKIKEGELLKIDVGVRYKGYCGDAASTLKIGRVSSEAEKLITVTEESLYEGIKKAVEHNRLHDISAAVQIYNEKHGFSVVRDYTGHGIGQQVHEDPPIPNFGKSGRGPRIKTGMVFCIEPMVNAGGHKTEVLPDGWTVVTEDRSLSAHFEHTIVITDNGPMILT</sequence>
<dbReference type="InterPro" id="IPR001714">
    <property type="entry name" value="Pept_M24_MAP"/>
</dbReference>
<comment type="subunit">
    <text evidence="6">Monomer.</text>
</comment>
<dbReference type="EMBL" id="MNYI01000013">
    <property type="protein sequence ID" value="OIP43556.1"/>
    <property type="molecule type" value="Genomic_DNA"/>
</dbReference>
<dbReference type="InterPro" id="IPR036005">
    <property type="entry name" value="Creatinase/aminopeptidase-like"/>
</dbReference>
<feature type="binding site" evidence="6">
    <location>
        <position position="105"/>
    </location>
    <ligand>
        <name>a divalent metal cation</name>
        <dbReference type="ChEBI" id="CHEBI:60240"/>
        <label>2</label>
        <note>catalytic</note>
    </ligand>
</feature>
<organism evidence="9 10">
    <name type="scientific">Candidatus Desantisbacteria bacterium CG2_30_40_21</name>
    <dbReference type="NCBI Taxonomy" id="1817895"/>
    <lineage>
        <taxon>Bacteria</taxon>
        <taxon>Candidatus Desantisiibacteriota</taxon>
    </lineage>
</organism>
<dbReference type="Gene3D" id="3.90.230.10">
    <property type="entry name" value="Creatinase/methionine aminopeptidase superfamily"/>
    <property type="match status" value="1"/>
</dbReference>
<dbReference type="InterPro" id="IPR000994">
    <property type="entry name" value="Pept_M24"/>
</dbReference>
<feature type="binding site" evidence="6">
    <location>
        <position position="232"/>
    </location>
    <ligand>
        <name>a divalent metal cation</name>
        <dbReference type="ChEBI" id="CHEBI:60240"/>
        <label>1</label>
    </ligand>
</feature>
<evidence type="ECO:0000313" key="10">
    <source>
        <dbReference type="Proteomes" id="UP000183085"/>
    </source>
</evidence>
<dbReference type="AlphaFoldDB" id="A0A1J5E567"/>
<dbReference type="GO" id="GO:0070006">
    <property type="term" value="F:metalloaminopeptidase activity"/>
    <property type="evidence" value="ECO:0007669"/>
    <property type="project" value="UniProtKB-UniRule"/>
</dbReference>
<dbReference type="NCBIfam" id="TIGR00500">
    <property type="entry name" value="met_pdase_I"/>
    <property type="match status" value="1"/>
</dbReference>
<keyword evidence="2 6" id="KW-0031">Aminopeptidase</keyword>
<reference evidence="9 10" key="1">
    <citation type="journal article" date="2016" name="Environ. Microbiol.">
        <title>Genomic resolution of a cold subsurface aquifer community provides metabolic insights for novel microbes adapted to high CO concentrations.</title>
        <authorList>
            <person name="Probst A.J."/>
            <person name="Castelle C.J."/>
            <person name="Singh A."/>
            <person name="Brown C.T."/>
            <person name="Anantharaman K."/>
            <person name="Sharon I."/>
            <person name="Hug L.A."/>
            <person name="Burstein D."/>
            <person name="Emerson J.B."/>
            <person name="Thomas B.C."/>
            <person name="Banfield J.F."/>
        </authorList>
    </citation>
    <scope>NUCLEOTIDE SEQUENCE [LARGE SCALE GENOMIC DNA]</scope>
    <source>
        <strain evidence="9">CG2_30_40_21</strain>
    </source>
</reference>
<dbReference type="PANTHER" id="PTHR43330:SF27">
    <property type="entry name" value="METHIONINE AMINOPEPTIDASE"/>
    <property type="match status" value="1"/>
</dbReference>
<keyword evidence="3 6" id="KW-0645">Protease</keyword>
<accession>A0A1J5E567</accession>
<protein>
    <recommendedName>
        <fullName evidence="6 7">Methionine aminopeptidase</fullName>
        <shortName evidence="6">MAP</shortName>
        <shortName evidence="6">MetAP</shortName>
        <ecNumber evidence="6 7">3.4.11.18</ecNumber>
    </recommendedName>
    <alternativeName>
        <fullName evidence="6">Peptidase M</fullName>
    </alternativeName>
</protein>
<evidence type="ECO:0000256" key="1">
    <source>
        <dbReference type="ARBA" id="ARBA00002521"/>
    </source>
</evidence>